<dbReference type="Pfam" id="PF00535">
    <property type="entry name" value="Glycos_transf_2"/>
    <property type="match status" value="1"/>
</dbReference>
<dbReference type="SUPFAM" id="SSF53448">
    <property type="entry name" value="Nucleotide-diphospho-sugar transferases"/>
    <property type="match status" value="1"/>
</dbReference>
<dbReference type="Gene3D" id="3.90.550.10">
    <property type="entry name" value="Spore Coat Polysaccharide Biosynthesis Protein SpsA, Chain A"/>
    <property type="match status" value="1"/>
</dbReference>
<dbReference type="InterPro" id="IPR001173">
    <property type="entry name" value="Glyco_trans_2-like"/>
</dbReference>
<evidence type="ECO:0000313" key="2">
    <source>
        <dbReference type="EMBL" id="EDM62903.1"/>
    </source>
</evidence>
<organism evidence="2 3">
    <name type="scientific">Dorea longicatena DSM 13814</name>
    <dbReference type="NCBI Taxonomy" id="411462"/>
    <lineage>
        <taxon>Bacteria</taxon>
        <taxon>Bacillati</taxon>
        <taxon>Bacillota</taxon>
        <taxon>Clostridia</taxon>
        <taxon>Lachnospirales</taxon>
        <taxon>Lachnospiraceae</taxon>
        <taxon>Dorea</taxon>
    </lineage>
</organism>
<gene>
    <name evidence="2" type="ORF">DORLON_01719</name>
</gene>
<evidence type="ECO:0000313" key="3">
    <source>
        <dbReference type="Proteomes" id="UP000004016"/>
    </source>
</evidence>
<dbReference type="GO" id="GO:0016758">
    <property type="term" value="F:hexosyltransferase activity"/>
    <property type="evidence" value="ECO:0007669"/>
    <property type="project" value="UniProtKB-ARBA"/>
</dbReference>
<dbReference type="RefSeq" id="WP_006428597.1">
    <property type="nucleotide sequence ID" value="NZ_DS264416.1"/>
</dbReference>
<reference evidence="2 3" key="1">
    <citation type="submission" date="2007-03" db="EMBL/GenBank/DDBJ databases">
        <authorList>
            <person name="Fulton L."/>
            <person name="Clifton S."/>
            <person name="Fulton B."/>
            <person name="Xu J."/>
            <person name="Minx P."/>
            <person name="Pepin K.H."/>
            <person name="Johnson M."/>
            <person name="Thiruvilangam P."/>
            <person name="Bhonagiri V."/>
            <person name="Nash W.E."/>
            <person name="Mardis E.R."/>
            <person name="Wilson R.K."/>
        </authorList>
    </citation>
    <scope>NUCLEOTIDE SEQUENCE [LARGE SCALE GENOMIC DNA]</scope>
    <source>
        <strain evidence="2 3">DSM 13814</strain>
    </source>
</reference>
<dbReference type="CAZy" id="GT2">
    <property type="family name" value="Glycosyltransferase Family 2"/>
</dbReference>
<dbReference type="EMBL" id="AAXB02000008">
    <property type="protein sequence ID" value="EDM62903.1"/>
    <property type="molecule type" value="Genomic_DNA"/>
</dbReference>
<accession>A6BHE3</accession>
<dbReference type="eggNOG" id="COG1216">
    <property type="taxonomic scope" value="Bacteria"/>
</dbReference>
<name>A6BHE3_9FIRM</name>
<dbReference type="InterPro" id="IPR029044">
    <property type="entry name" value="Nucleotide-diphossugar_trans"/>
</dbReference>
<feature type="domain" description="Glycosyltransferase 2-like" evidence="1">
    <location>
        <begin position="11"/>
        <end position="133"/>
    </location>
</feature>
<evidence type="ECO:0000259" key="1">
    <source>
        <dbReference type="Pfam" id="PF00535"/>
    </source>
</evidence>
<dbReference type="AlphaFoldDB" id="A6BHE3"/>
<dbReference type="PANTHER" id="PTHR22916:SF3">
    <property type="entry name" value="UDP-GLCNAC:BETAGAL BETA-1,3-N-ACETYLGLUCOSAMINYLTRANSFERASE-LIKE PROTEIN 1"/>
    <property type="match status" value="1"/>
</dbReference>
<dbReference type="GeneID" id="93136353"/>
<proteinExistence type="predicted"/>
<dbReference type="PANTHER" id="PTHR22916">
    <property type="entry name" value="GLYCOSYLTRANSFERASE"/>
    <property type="match status" value="1"/>
</dbReference>
<sequence>MGNKHFKNHTFVICAYKESPYLEECIQSLMNQRIKSNVIITTSTPNVYIERLAEKYQIPVKINNGEKGIVQDWNFAYEQVNTDFLTIAHQDDIYLPNYLEDFLKMVKNVQKPLIYFCNYGEIRNSVEVDENKLLRVKRIMLKPLEWKKLWNNIWIRRRILSFGCAICCPSVTFNKRSIKHSPFEVKYRSDEDWQAWEKISKRKGAFVYNRKIGMRHRVHEESETSIILNDGARKKEDYEMFCKFWPSSVAKLLVKFYSNSEKSNQME</sequence>
<reference evidence="2 3" key="2">
    <citation type="submission" date="2007-04" db="EMBL/GenBank/DDBJ databases">
        <title>Draft genome sequence of Dorea longicatena (DSM 13814).</title>
        <authorList>
            <person name="Sudarsanam P."/>
            <person name="Ley R."/>
            <person name="Guruge J."/>
            <person name="Turnbaugh P.J."/>
            <person name="Mahowald M."/>
            <person name="Liep D."/>
            <person name="Gordon J."/>
        </authorList>
    </citation>
    <scope>NUCLEOTIDE SEQUENCE [LARGE SCALE GENOMIC DNA]</scope>
    <source>
        <strain evidence="2 3">DSM 13814</strain>
    </source>
</reference>
<keyword evidence="2" id="KW-0328">Glycosyltransferase</keyword>
<dbReference type="HOGENOM" id="CLU_064280_0_0_9"/>
<dbReference type="Proteomes" id="UP000004016">
    <property type="component" value="Unassembled WGS sequence"/>
</dbReference>
<comment type="caution">
    <text evidence="2">The sequence shown here is derived from an EMBL/GenBank/DDBJ whole genome shotgun (WGS) entry which is preliminary data.</text>
</comment>
<dbReference type="EC" id="2.4.-.-" evidence="2"/>
<keyword evidence="2" id="KW-0808">Transferase</keyword>
<protein>
    <submittedName>
        <fullName evidence="2">Glycosyltransferase, group 2 family protein</fullName>
        <ecNumber evidence="2">2.4.-.-</ecNumber>
    </submittedName>
</protein>
<dbReference type="CDD" id="cd00761">
    <property type="entry name" value="Glyco_tranf_GTA_type"/>
    <property type="match status" value="1"/>
</dbReference>